<dbReference type="UniPathway" id="UPA00253">
    <property type="reaction ID" value="UER00326"/>
</dbReference>
<dbReference type="AlphaFoldDB" id="A0A3G2R6P4"/>
<evidence type="ECO:0000259" key="3">
    <source>
        <dbReference type="Pfam" id="PF00890"/>
    </source>
</evidence>
<evidence type="ECO:0000313" key="5">
    <source>
        <dbReference type="EMBL" id="AYO31079.1"/>
    </source>
</evidence>
<dbReference type="Gene3D" id="3.90.700.10">
    <property type="entry name" value="Succinate dehydrogenase/fumarate reductase flavoprotein, catalytic domain"/>
    <property type="match status" value="1"/>
</dbReference>
<keyword evidence="1" id="KW-0285">Flavoprotein</keyword>
<dbReference type="Pfam" id="PF00890">
    <property type="entry name" value="FAD_binding_2"/>
    <property type="match status" value="1"/>
</dbReference>
<name>A0A3G2R6P4_9FIRM</name>
<dbReference type="PRINTS" id="PR00368">
    <property type="entry name" value="FADPNR"/>
</dbReference>
<evidence type="ECO:0000313" key="6">
    <source>
        <dbReference type="Proteomes" id="UP000280960"/>
    </source>
</evidence>
<dbReference type="Gene3D" id="3.50.50.60">
    <property type="entry name" value="FAD/NAD(P)-binding domain"/>
    <property type="match status" value="1"/>
</dbReference>
<proteinExistence type="predicted"/>
<dbReference type="InterPro" id="IPR037099">
    <property type="entry name" value="Fum_R/Succ_DH_flav-like_C_sf"/>
</dbReference>
<dbReference type="PANTHER" id="PTHR11632">
    <property type="entry name" value="SUCCINATE DEHYDROGENASE 2 FLAVOPROTEIN SUBUNIT"/>
    <property type="match status" value="1"/>
</dbReference>
<protein>
    <submittedName>
        <fullName evidence="5">FAD-binding protein</fullName>
    </submittedName>
</protein>
<accession>A0A3G2R6P4</accession>
<gene>
    <name evidence="5" type="ORF">D2962_11140</name>
</gene>
<evidence type="ECO:0000259" key="4">
    <source>
        <dbReference type="Pfam" id="PF02910"/>
    </source>
</evidence>
<dbReference type="RefSeq" id="WP_120765792.1">
    <property type="nucleotide sequence ID" value="NZ_CP033169.1"/>
</dbReference>
<dbReference type="InterPro" id="IPR036188">
    <property type="entry name" value="FAD/NAD-bd_sf"/>
</dbReference>
<dbReference type="EMBL" id="CP033169">
    <property type="protein sequence ID" value="AYO31079.1"/>
    <property type="molecule type" value="Genomic_DNA"/>
</dbReference>
<dbReference type="SUPFAM" id="SSF46977">
    <property type="entry name" value="Succinate dehydrogenase/fumarate reductase flavoprotein C-terminal domain"/>
    <property type="match status" value="1"/>
</dbReference>
<organism evidence="5 6">
    <name type="scientific">Biomaibacter acetigenes</name>
    <dbReference type="NCBI Taxonomy" id="2316383"/>
    <lineage>
        <taxon>Bacteria</taxon>
        <taxon>Bacillati</taxon>
        <taxon>Bacillota</taxon>
        <taxon>Clostridia</taxon>
        <taxon>Thermosediminibacterales</taxon>
        <taxon>Tepidanaerobacteraceae</taxon>
        <taxon>Biomaibacter</taxon>
    </lineage>
</organism>
<dbReference type="Pfam" id="PF02910">
    <property type="entry name" value="Succ_DH_flav_C"/>
    <property type="match status" value="1"/>
</dbReference>
<reference evidence="5 6" key="1">
    <citation type="submission" date="2018-10" db="EMBL/GenBank/DDBJ databases">
        <authorList>
            <person name="Zhang X."/>
        </authorList>
    </citation>
    <scope>NUCLEOTIDE SEQUENCE [LARGE SCALE GENOMIC DNA]</scope>
    <source>
        <strain evidence="5 6">SK-G1</strain>
    </source>
</reference>
<dbReference type="InterPro" id="IPR003953">
    <property type="entry name" value="FAD-dep_OxRdtase_2_FAD-bd"/>
</dbReference>
<keyword evidence="2" id="KW-0560">Oxidoreductase</keyword>
<evidence type="ECO:0000256" key="1">
    <source>
        <dbReference type="ARBA" id="ARBA00022630"/>
    </source>
</evidence>
<keyword evidence="6" id="KW-1185">Reference proteome</keyword>
<dbReference type="GO" id="GO:0033765">
    <property type="term" value="F:steroid dehydrogenase activity, acting on the CH-CH group of donors"/>
    <property type="evidence" value="ECO:0007669"/>
    <property type="project" value="UniProtKB-ARBA"/>
</dbReference>
<dbReference type="InterPro" id="IPR030664">
    <property type="entry name" value="SdhA/FrdA/AprA"/>
</dbReference>
<dbReference type="InterPro" id="IPR015939">
    <property type="entry name" value="Fum_Rdtase/Succ_DH_flav-like_C"/>
</dbReference>
<dbReference type="SUPFAM" id="SSF56425">
    <property type="entry name" value="Succinate dehydrogenase/fumarate reductase flavoprotein, catalytic domain"/>
    <property type="match status" value="1"/>
</dbReference>
<dbReference type="GO" id="GO:0009435">
    <property type="term" value="P:NAD+ biosynthetic process"/>
    <property type="evidence" value="ECO:0007669"/>
    <property type="project" value="UniProtKB-UniPathway"/>
</dbReference>
<sequence length="506" mass="56101">MRGNKYNVIIIGSGLAAFATAARLCELGIRGVAIYAKSYGATPYVAAINFVLPENKYGDTPERYFEDMMRAGYEINNERLVKEMTANTLRGYELLRRWDIEFAKEKDGSIKLRHLSGHTNPRSLCCTTELIGAQIIRKMVKKLDNNGVEFHFGCECVKVLTENGRVYGITVKEDDGSLYNVYSPTIVAAWGGAGNLFGKSTYPPDVKGNTLAIAWEAGAKLVDIEFLEYEPMVVISPKGAVGEPCPTAMLGEGAYLLNSEGERFMLKVRPQGEAGSPKTLINREIWKQVENGKGSPHGGVFVDLRHISPEVLKTYPWFYNRLMENGVDPNRELIEVGPMAHSFSGGIYVNEDYESTIEGFYAVGEACGGVHGACRCAGNAASQATLSGLLCAESIAKKNNETALREFPVDYSEDRSIFEKYVPQVRELAVNVLGIYRKGMDLERALGILTELSDKNEVKKDTETHQIVVSILLMVRAALLRKESRGTHMRIDYPDMKEEFAKEIII</sequence>
<dbReference type="PANTHER" id="PTHR11632:SF51">
    <property type="entry name" value="SUCCINATE DEHYDROGENASE [UBIQUINONE] FLAVOPROTEIN SUBUNIT, MITOCHONDRIAL"/>
    <property type="match status" value="1"/>
</dbReference>
<feature type="domain" description="FAD-dependent oxidoreductase 2 FAD-binding" evidence="3">
    <location>
        <begin position="8"/>
        <end position="379"/>
    </location>
</feature>
<evidence type="ECO:0000256" key="2">
    <source>
        <dbReference type="ARBA" id="ARBA00023002"/>
    </source>
</evidence>
<dbReference type="SUPFAM" id="SSF51905">
    <property type="entry name" value="FAD/NAD(P)-binding domain"/>
    <property type="match status" value="1"/>
</dbReference>
<dbReference type="InterPro" id="IPR027477">
    <property type="entry name" value="Succ_DH/fumarate_Rdtase_cat_sf"/>
</dbReference>
<dbReference type="KEGG" id="bacg:D2962_11140"/>
<dbReference type="Proteomes" id="UP000280960">
    <property type="component" value="Chromosome"/>
</dbReference>
<dbReference type="Gene3D" id="1.20.58.100">
    <property type="entry name" value="Fumarate reductase/succinate dehydrogenase flavoprotein-like, C-terminal domain"/>
    <property type="match status" value="1"/>
</dbReference>
<feature type="domain" description="Fumarate reductase/succinate dehydrogenase flavoprotein-like C-terminal" evidence="4">
    <location>
        <begin position="462"/>
        <end position="500"/>
    </location>
</feature>